<dbReference type="GO" id="GO:0016020">
    <property type="term" value="C:membrane"/>
    <property type="evidence" value="ECO:0007669"/>
    <property type="project" value="UniProtKB-SubCell"/>
</dbReference>
<evidence type="ECO:0000256" key="7">
    <source>
        <dbReference type="SAM" id="MobiDB-lite"/>
    </source>
</evidence>
<keyword evidence="3" id="KW-0813">Transport</keyword>
<feature type="transmembrane region" description="Helical" evidence="8">
    <location>
        <begin position="137"/>
        <end position="156"/>
    </location>
</feature>
<dbReference type="Pfam" id="PF00083">
    <property type="entry name" value="Sugar_tr"/>
    <property type="match status" value="1"/>
</dbReference>
<keyword evidence="5 8" id="KW-1133">Transmembrane helix</keyword>
<feature type="transmembrane region" description="Helical" evidence="8">
    <location>
        <begin position="442"/>
        <end position="463"/>
    </location>
</feature>
<evidence type="ECO:0000256" key="5">
    <source>
        <dbReference type="ARBA" id="ARBA00022989"/>
    </source>
</evidence>
<accession>A0A409VR63</accession>
<feature type="transmembrane region" description="Helical" evidence="8">
    <location>
        <begin position="475"/>
        <end position="498"/>
    </location>
</feature>
<feature type="compositionally biased region" description="Polar residues" evidence="7">
    <location>
        <begin position="1"/>
        <end position="16"/>
    </location>
</feature>
<dbReference type="InterPro" id="IPR005828">
    <property type="entry name" value="MFS_sugar_transport-like"/>
</dbReference>
<feature type="transmembrane region" description="Helical" evidence="8">
    <location>
        <begin position="162"/>
        <end position="187"/>
    </location>
</feature>
<comment type="similarity">
    <text evidence="2">Belongs to the major facilitator superfamily.</text>
</comment>
<dbReference type="GO" id="GO:0022857">
    <property type="term" value="F:transmembrane transporter activity"/>
    <property type="evidence" value="ECO:0007669"/>
    <property type="project" value="InterPro"/>
</dbReference>
<dbReference type="InterPro" id="IPR036259">
    <property type="entry name" value="MFS_trans_sf"/>
</dbReference>
<dbReference type="OrthoDB" id="3936150at2759"/>
<proteinExistence type="inferred from homology"/>
<feature type="region of interest" description="Disordered" evidence="7">
    <location>
        <begin position="1"/>
        <end position="35"/>
    </location>
</feature>
<dbReference type="Gene3D" id="1.20.1250.20">
    <property type="entry name" value="MFS general substrate transporter like domains"/>
    <property type="match status" value="1"/>
</dbReference>
<dbReference type="InParanoid" id="A0A409VR63"/>
<feature type="transmembrane region" description="Helical" evidence="8">
    <location>
        <begin position="73"/>
        <end position="98"/>
    </location>
</feature>
<keyword evidence="4 8" id="KW-0812">Transmembrane</keyword>
<evidence type="ECO:0000256" key="2">
    <source>
        <dbReference type="ARBA" id="ARBA00008335"/>
    </source>
</evidence>
<dbReference type="AlphaFoldDB" id="A0A409VR63"/>
<evidence type="ECO:0000256" key="4">
    <source>
        <dbReference type="ARBA" id="ARBA00022692"/>
    </source>
</evidence>
<feature type="compositionally biased region" description="Basic and acidic residues" evidence="7">
    <location>
        <begin position="17"/>
        <end position="31"/>
    </location>
</feature>
<reference evidence="10 11" key="1">
    <citation type="journal article" date="2018" name="Evol. Lett.">
        <title>Horizontal gene cluster transfer increased hallucinogenic mushroom diversity.</title>
        <authorList>
            <person name="Reynolds H.T."/>
            <person name="Vijayakumar V."/>
            <person name="Gluck-Thaler E."/>
            <person name="Korotkin H.B."/>
            <person name="Matheny P.B."/>
            <person name="Slot J.C."/>
        </authorList>
    </citation>
    <scope>NUCLEOTIDE SEQUENCE [LARGE SCALE GENOMIC DNA]</scope>
    <source>
        <strain evidence="10 11">SRW20</strain>
    </source>
</reference>
<dbReference type="PROSITE" id="PS50850">
    <property type="entry name" value="MFS"/>
    <property type="match status" value="1"/>
</dbReference>
<sequence length="533" mass="58082">MTNDTTFTTRNSSTNDKYTDEKAPRDVEKVSQQDSNSLTPHLYEKGELDPVYYAKTLVLNRAIQEIGMGKYQYLLFLVAGFGWFADSVWPLITGLILTPVVDEFHFNPPFLSLAANAGLLVGAVFWGLGCDVWGRRWCFNITLFLAGAFGLAAGGSPNLVTLASLLAVMGVGVGGNLPIDSAIFLDLVPASHQYLLTFMSIFWCLGQLLVNLLAWPLIANFSCTFGSSNCQRKDNMGWRYLLFMLGGITLLLWAARFFLFNLVESPRYLIGKGKDEEAVAVIHRVAEYNGKTSSLTVDQLTSLGSIYDQAGADRGSRWSLSRTSDFTLDHIRALFRTAKVAYSTSLLISIWGDGIIGLASTLYNNFLPFLLTSRGAHFGDSSLNITYRNTFILSVIGVPSAFFATWLVQIPQLGRRGALACSAAVTGAFLFATTTARSSNALLGWNCGYTFWSNIMYGILYAISPEIFPAKDRGTGNGLTAAATRVFGLIAPIIALYANLNTAVPVWIAGALIIFAGSLALFLPYEPRGKASM</sequence>
<feature type="domain" description="Major facilitator superfamily (MFS) profile" evidence="9">
    <location>
        <begin position="75"/>
        <end position="528"/>
    </location>
</feature>
<comment type="subcellular location">
    <subcellularLocation>
        <location evidence="1">Membrane</location>
        <topology evidence="1">Multi-pass membrane protein</topology>
    </subcellularLocation>
</comment>
<dbReference type="PANTHER" id="PTHR23511">
    <property type="entry name" value="SYNAPTIC VESICLE GLYCOPROTEIN 2"/>
    <property type="match status" value="1"/>
</dbReference>
<feature type="transmembrane region" description="Helical" evidence="8">
    <location>
        <begin position="391"/>
        <end position="410"/>
    </location>
</feature>
<dbReference type="SUPFAM" id="SSF103473">
    <property type="entry name" value="MFS general substrate transporter"/>
    <property type="match status" value="1"/>
</dbReference>
<name>A0A409VR63_9AGAR</name>
<dbReference type="FunCoup" id="A0A409VR63">
    <property type="interactions" value="105"/>
</dbReference>
<dbReference type="EMBL" id="NHYE01005589">
    <property type="protein sequence ID" value="PPQ68727.1"/>
    <property type="molecule type" value="Genomic_DNA"/>
</dbReference>
<dbReference type="FunFam" id="1.20.1250.20:FF:000171">
    <property type="entry name" value="MFS general substrate transporter"/>
    <property type="match status" value="1"/>
</dbReference>
<protein>
    <recommendedName>
        <fullName evidence="9">Major facilitator superfamily (MFS) profile domain-containing protein</fullName>
    </recommendedName>
</protein>
<feature type="transmembrane region" description="Helical" evidence="8">
    <location>
        <begin position="194"/>
        <end position="218"/>
    </location>
</feature>
<keyword evidence="6 8" id="KW-0472">Membrane</keyword>
<feature type="transmembrane region" description="Helical" evidence="8">
    <location>
        <begin position="504"/>
        <end position="525"/>
    </location>
</feature>
<organism evidence="10 11">
    <name type="scientific">Gymnopilus dilepis</name>
    <dbReference type="NCBI Taxonomy" id="231916"/>
    <lineage>
        <taxon>Eukaryota</taxon>
        <taxon>Fungi</taxon>
        <taxon>Dikarya</taxon>
        <taxon>Basidiomycota</taxon>
        <taxon>Agaricomycotina</taxon>
        <taxon>Agaricomycetes</taxon>
        <taxon>Agaricomycetidae</taxon>
        <taxon>Agaricales</taxon>
        <taxon>Agaricineae</taxon>
        <taxon>Hymenogastraceae</taxon>
        <taxon>Gymnopilus</taxon>
    </lineage>
</organism>
<feature type="transmembrane region" description="Helical" evidence="8">
    <location>
        <begin position="238"/>
        <end position="259"/>
    </location>
</feature>
<dbReference type="InterPro" id="IPR020846">
    <property type="entry name" value="MFS_dom"/>
</dbReference>
<feature type="transmembrane region" description="Helical" evidence="8">
    <location>
        <begin position="417"/>
        <end position="436"/>
    </location>
</feature>
<evidence type="ECO:0000313" key="10">
    <source>
        <dbReference type="EMBL" id="PPQ68727.1"/>
    </source>
</evidence>
<comment type="caution">
    <text evidence="10">The sequence shown here is derived from an EMBL/GenBank/DDBJ whole genome shotgun (WGS) entry which is preliminary data.</text>
</comment>
<dbReference type="Proteomes" id="UP000284706">
    <property type="component" value="Unassembled WGS sequence"/>
</dbReference>
<evidence type="ECO:0000259" key="9">
    <source>
        <dbReference type="PROSITE" id="PS50850"/>
    </source>
</evidence>
<evidence type="ECO:0000256" key="6">
    <source>
        <dbReference type="ARBA" id="ARBA00023136"/>
    </source>
</evidence>
<evidence type="ECO:0000313" key="11">
    <source>
        <dbReference type="Proteomes" id="UP000284706"/>
    </source>
</evidence>
<evidence type="ECO:0000256" key="8">
    <source>
        <dbReference type="SAM" id="Phobius"/>
    </source>
</evidence>
<feature type="transmembrane region" description="Helical" evidence="8">
    <location>
        <begin position="340"/>
        <end position="363"/>
    </location>
</feature>
<gene>
    <name evidence="10" type="ORF">CVT26_003633</name>
</gene>
<keyword evidence="11" id="KW-1185">Reference proteome</keyword>
<dbReference type="PANTHER" id="PTHR23511:SF12">
    <property type="entry name" value="TRANSPORTER, PUTATIVE (AFU_ORTHOLOGUE AFUA_7G01740)-RELATED"/>
    <property type="match status" value="1"/>
</dbReference>
<evidence type="ECO:0000256" key="1">
    <source>
        <dbReference type="ARBA" id="ARBA00004141"/>
    </source>
</evidence>
<feature type="transmembrane region" description="Helical" evidence="8">
    <location>
        <begin position="110"/>
        <end position="130"/>
    </location>
</feature>
<evidence type="ECO:0000256" key="3">
    <source>
        <dbReference type="ARBA" id="ARBA00022448"/>
    </source>
</evidence>